<accession>E4U769</accession>
<dbReference type="Pfam" id="PF08447">
    <property type="entry name" value="PAS_3"/>
    <property type="match status" value="2"/>
</dbReference>
<dbReference type="HOGENOM" id="CLU_000445_70_20_0"/>
<dbReference type="STRING" id="670487.Ocepr_0614"/>
<dbReference type="InterPro" id="IPR001610">
    <property type="entry name" value="PAC"/>
</dbReference>
<feature type="domain" description="PAS" evidence="1">
    <location>
        <begin position="173"/>
        <end position="228"/>
    </location>
</feature>
<dbReference type="KEGG" id="opr:Ocepr_0614"/>
<keyword evidence="6" id="KW-1185">Reference proteome</keyword>
<dbReference type="InterPro" id="IPR000014">
    <property type="entry name" value="PAS"/>
</dbReference>
<dbReference type="PANTHER" id="PTHR44757">
    <property type="entry name" value="DIGUANYLATE CYCLASE DGCP"/>
    <property type="match status" value="1"/>
</dbReference>
<feature type="domain" description="PAC" evidence="2">
    <location>
        <begin position="102"/>
        <end position="153"/>
    </location>
</feature>
<dbReference type="InterPro" id="IPR029787">
    <property type="entry name" value="Nucleotide_cyclase"/>
</dbReference>
<dbReference type="SMART" id="SM00086">
    <property type="entry name" value="PAC"/>
    <property type="match status" value="2"/>
</dbReference>
<dbReference type="InterPro" id="IPR035919">
    <property type="entry name" value="EAL_sf"/>
</dbReference>
<dbReference type="Pfam" id="PF01590">
    <property type="entry name" value="GAF"/>
    <property type="match status" value="1"/>
</dbReference>
<dbReference type="PROSITE" id="PS50883">
    <property type="entry name" value="EAL"/>
    <property type="match status" value="1"/>
</dbReference>
<dbReference type="RefSeq" id="WP_013457242.1">
    <property type="nucleotide sequence ID" value="NC_014761.1"/>
</dbReference>
<sequence length="872" mass="99580">MGRSFEFVRNLWWRFRRRLLPPFHLTPGEWAILSRRLPVVVYQALADEQGTTLFAAGAIESMLGYTAAEWVGRPDAWYASLHPDDRAKVMQALARLAPGASVEISYRMRHKAGDWRWIRDTVTLFEAAPGRRYYLGVMTDVTHEKELEQATMESSVFLDELLRSGPWVLYRLEGPTQRIGYLSPNARNVLGLDAEEILGHTPEHLVERVHPEDRGLFRRHFALLRQAGGDQTRVRFRLESGEYHWIALHGRRAAGDPEVYLGYLMDVEEKARHEQWSRMNAERQRALYDLGSQAWETTQPERFFEKVVEVLDRILEPDYVSIMEHDPENRRMVVRAGKRVPVGTTFELDRSQAGFTQKLNEVVVAHDLRNERRFPVPERLLEWGIRSTLSVPIPGRRAPYGVLGIGFKDPRRMDENTVRFVQQVAQLMGQVLRYRKVMDDLEFKAYHDDLTGLPNRRALYRHLSYLLSNAEVSGAVAFLDLVDFGEVNDTWGHETGDRLLRYVGSRLQALAPVGVWAARWGGDEFVVVLVGDDPRALLEQALEHLSASTPLGEHRIRLSARAGMVRFRTFGSDAETLLRRADMALAVAKESKREVYEYEAGLQEKAAERRARVEALRRAMEDGEGGELYLHFQPVVNPEGRYVVAAEALLRWRDPRTGEQISPAEFVPLAEQYGLAVKLDARVLRMALDEGLRWLERWGEAAPRLSVNVSPESILDPAFTASLEELLQSTAYPPERLTLEITERIIADVEHTRGPLTHLRELGVRIAVDDFGTGYSSLAYLAYLAVDILKVDRAFTRDIGKNPRTEAVLRSIFALGGNLGLQITIEGVEDVRQLEWLRRTECDWVQGFGIARPMQAQAFTRWLDDFLACNRD</sequence>
<dbReference type="eggNOG" id="COG2202">
    <property type="taxonomic scope" value="Bacteria"/>
</dbReference>
<dbReference type="EMBL" id="CP002361">
    <property type="protein sequence ID" value="ADR36072.1"/>
    <property type="molecule type" value="Genomic_DNA"/>
</dbReference>
<dbReference type="SMART" id="SM00267">
    <property type="entry name" value="GGDEF"/>
    <property type="match status" value="1"/>
</dbReference>
<dbReference type="InterPro" id="IPR035965">
    <property type="entry name" value="PAS-like_dom_sf"/>
</dbReference>
<dbReference type="SUPFAM" id="SSF55073">
    <property type="entry name" value="Nucleotide cyclase"/>
    <property type="match status" value="1"/>
</dbReference>
<evidence type="ECO:0000313" key="6">
    <source>
        <dbReference type="Proteomes" id="UP000008722"/>
    </source>
</evidence>
<dbReference type="InterPro" id="IPR000160">
    <property type="entry name" value="GGDEF_dom"/>
</dbReference>
<feature type="domain" description="EAL" evidence="3">
    <location>
        <begin position="609"/>
        <end position="867"/>
    </location>
</feature>
<dbReference type="Pfam" id="PF00990">
    <property type="entry name" value="GGDEF"/>
    <property type="match status" value="1"/>
</dbReference>
<dbReference type="InterPro" id="IPR000700">
    <property type="entry name" value="PAS-assoc_C"/>
</dbReference>
<dbReference type="NCBIfam" id="TIGR00254">
    <property type="entry name" value="GGDEF"/>
    <property type="match status" value="1"/>
</dbReference>
<reference evidence="6" key="1">
    <citation type="submission" date="2010-11" db="EMBL/GenBank/DDBJ databases">
        <title>The complete sequence of chromosome of Oceanithermus profundus DSM 14977.</title>
        <authorList>
            <consortium name="US DOE Joint Genome Institute (JGI-PGF)"/>
            <person name="Lucas S."/>
            <person name="Copeland A."/>
            <person name="Lapidus A."/>
            <person name="Bruce D."/>
            <person name="Goodwin L."/>
            <person name="Pitluck S."/>
            <person name="Kyrpides N."/>
            <person name="Mavromatis K."/>
            <person name="Pagani I."/>
            <person name="Ivanova N."/>
            <person name="Zhang X."/>
            <person name="Brettin T."/>
            <person name="Detter J.C."/>
            <person name="Tapia R."/>
            <person name="Han C."/>
            <person name="Land M."/>
            <person name="Hauser L."/>
            <person name="Markowitz V."/>
            <person name="Cheng J.-F."/>
            <person name="Hugenholtz P."/>
            <person name="Woyke T."/>
            <person name="Wu D."/>
            <person name="Tindall B."/>
            <person name="Faehnrich R."/>
            <person name="Brambilla E."/>
            <person name="Klenk H.-P."/>
            <person name="Eisen J.A."/>
        </authorList>
    </citation>
    <scope>NUCLEOTIDE SEQUENCE [LARGE SCALE GENOMIC DNA]</scope>
    <source>
        <strain evidence="6">DSM 14977 / NBRC 100410 / VKM B-2274 / 506</strain>
    </source>
</reference>
<dbReference type="InterPro" id="IPR001633">
    <property type="entry name" value="EAL_dom"/>
</dbReference>
<proteinExistence type="predicted"/>
<dbReference type="SUPFAM" id="SSF55781">
    <property type="entry name" value="GAF domain-like"/>
    <property type="match status" value="1"/>
</dbReference>
<evidence type="ECO:0000259" key="2">
    <source>
        <dbReference type="PROSITE" id="PS50113"/>
    </source>
</evidence>
<protein>
    <submittedName>
        <fullName evidence="5">Diguanylate cyclase/phosphodiesterase with PAS/PAC and GAF sensor(S)</fullName>
    </submittedName>
</protein>
<dbReference type="AlphaFoldDB" id="E4U769"/>
<evidence type="ECO:0000313" key="5">
    <source>
        <dbReference type="EMBL" id="ADR36072.1"/>
    </source>
</evidence>
<dbReference type="PROSITE" id="PS50112">
    <property type="entry name" value="PAS"/>
    <property type="match status" value="2"/>
</dbReference>
<dbReference type="SMART" id="SM00065">
    <property type="entry name" value="GAF"/>
    <property type="match status" value="1"/>
</dbReference>
<name>E4U769_OCEP5</name>
<dbReference type="InterPro" id="IPR013655">
    <property type="entry name" value="PAS_fold_3"/>
</dbReference>
<dbReference type="PROSITE" id="PS50113">
    <property type="entry name" value="PAC"/>
    <property type="match status" value="1"/>
</dbReference>
<organism evidence="5 6">
    <name type="scientific">Oceanithermus profundus (strain DSM 14977 / NBRC 100410 / VKM B-2274 / 506)</name>
    <dbReference type="NCBI Taxonomy" id="670487"/>
    <lineage>
        <taxon>Bacteria</taxon>
        <taxon>Thermotogati</taxon>
        <taxon>Deinococcota</taxon>
        <taxon>Deinococci</taxon>
        <taxon>Thermales</taxon>
        <taxon>Thermaceae</taxon>
        <taxon>Oceanithermus</taxon>
    </lineage>
</organism>
<dbReference type="CDD" id="cd01948">
    <property type="entry name" value="EAL"/>
    <property type="match status" value="1"/>
</dbReference>
<evidence type="ECO:0000259" key="1">
    <source>
        <dbReference type="PROSITE" id="PS50112"/>
    </source>
</evidence>
<dbReference type="eggNOG" id="COG5001">
    <property type="taxonomic scope" value="Bacteria"/>
</dbReference>
<evidence type="ECO:0000259" key="4">
    <source>
        <dbReference type="PROSITE" id="PS50887"/>
    </source>
</evidence>
<evidence type="ECO:0000259" key="3">
    <source>
        <dbReference type="PROSITE" id="PS50883"/>
    </source>
</evidence>
<dbReference type="SUPFAM" id="SSF55785">
    <property type="entry name" value="PYP-like sensor domain (PAS domain)"/>
    <property type="match status" value="2"/>
</dbReference>
<dbReference type="Gene3D" id="3.30.450.20">
    <property type="entry name" value="PAS domain"/>
    <property type="match status" value="2"/>
</dbReference>
<dbReference type="InterPro" id="IPR043128">
    <property type="entry name" value="Rev_trsase/Diguanyl_cyclase"/>
</dbReference>
<dbReference type="Pfam" id="PF00563">
    <property type="entry name" value="EAL"/>
    <property type="match status" value="1"/>
</dbReference>
<dbReference type="Gene3D" id="3.20.20.450">
    <property type="entry name" value="EAL domain"/>
    <property type="match status" value="1"/>
</dbReference>
<dbReference type="NCBIfam" id="TIGR00229">
    <property type="entry name" value="sensory_box"/>
    <property type="match status" value="2"/>
</dbReference>
<dbReference type="SUPFAM" id="SSF141868">
    <property type="entry name" value="EAL domain-like"/>
    <property type="match status" value="1"/>
</dbReference>
<gene>
    <name evidence="5" type="ordered locus">Ocepr_0614</name>
</gene>
<dbReference type="Gene3D" id="3.30.450.40">
    <property type="match status" value="1"/>
</dbReference>
<feature type="domain" description="GGDEF" evidence="4">
    <location>
        <begin position="472"/>
        <end position="600"/>
    </location>
</feature>
<dbReference type="Gene3D" id="3.30.70.270">
    <property type="match status" value="1"/>
</dbReference>
<dbReference type="PROSITE" id="PS50887">
    <property type="entry name" value="GGDEF"/>
    <property type="match status" value="1"/>
</dbReference>
<dbReference type="PANTHER" id="PTHR44757:SF2">
    <property type="entry name" value="BIOFILM ARCHITECTURE MAINTENANCE PROTEIN MBAA"/>
    <property type="match status" value="1"/>
</dbReference>
<dbReference type="CDD" id="cd00130">
    <property type="entry name" value="PAS"/>
    <property type="match status" value="2"/>
</dbReference>
<dbReference type="SMART" id="SM00052">
    <property type="entry name" value="EAL"/>
    <property type="match status" value="1"/>
</dbReference>
<dbReference type="Proteomes" id="UP000008722">
    <property type="component" value="Chromosome"/>
</dbReference>
<dbReference type="InterPro" id="IPR029016">
    <property type="entry name" value="GAF-like_dom_sf"/>
</dbReference>
<dbReference type="InterPro" id="IPR003018">
    <property type="entry name" value="GAF"/>
</dbReference>
<feature type="domain" description="PAS" evidence="1">
    <location>
        <begin position="47"/>
        <end position="100"/>
    </location>
</feature>
<dbReference type="eggNOG" id="COG2203">
    <property type="taxonomic scope" value="Bacteria"/>
</dbReference>
<dbReference type="InterPro" id="IPR052155">
    <property type="entry name" value="Biofilm_reg_signaling"/>
</dbReference>
<dbReference type="SMART" id="SM00091">
    <property type="entry name" value="PAS"/>
    <property type="match status" value="2"/>
</dbReference>
<reference evidence="5 6" key="2">
    <citation type="journal article" date="2011" name="Stand. Genomic Sci.">
        <title>Complete genome sequence of Oceanithermus profundus type strain (506).</title>
        <authorList>
            <person name="Pati A."/>
            <person name="Zhang X."/>
            <person name="Lapidus A."/>
            <person name="Nolan M."/>
            <person name="Lucas S."/>
            <person name="Del Rio T.G."/>
            <person name="Tice H."/>
            <person name="Cheng J.F."/>
            <person name="Tapia R."/>
            <person name="Han C."/>
            <person name="Goodwin L."/>
            <person name="Pitluck S."/>
            <person name="Liolios K."/>
            <person name="Pagani I."/>
            <person name="Ivanova N."/>
            <person name="Mavromatis K."/>
            <person name="Chen A."/>
            <person name="Palaniappan K."/>
            <person name="Hauser L."/>
            <person name="Jeffries C.D."/>
            <person name="Brambilla E.M."/>
            <person name="Rohl A."/>
            <person name="Mwirichia R."/>
            <person name="Rohde M."/>
            <person name="Tindall B.J."/>
            <person name="Sikorski J."/>
            <person name="Wirth R."/>
            <person name="Goker M."/>
            <person name="Woyke T."/>
            <person name="Detter J.C."/>
            <person name="Bristow J."/>
            <person name="Eisen J.A."/>
            <person name="Markowitz V."/>
            <person name="Hugenholtz P."/>
            <person name="Kyrpides N.C."/>
            <person name="Klenk H.P."/>
            <person name="Land M."/>
        </authorList>
    </citation>
    <scope>NUCLEOTIDE SEQUENCE [LARGE SCALE GENOMIC DNA]</scope>
    <source>
        <strain evidence="6">DSM 14977 / NBRC 100410 / VKM B-2274 / 506</strain>
    </source>
</reference>
<dbReference type="CDD" id="cd01949">
    <property type="entry name" value="GGDEF"/>
    <property type="match status" value="1"/>
</dbReference>